<evidence type="ECO:0000256" key="2">
    <source>
        <dbReference type="ARBA" id="ARBA00022679"/>
    </source>
</evidence>
<evidence type="ECO:0000313" key="5">
    <source>
        <dbReference type="Proteomes" id="UP001057877"/>
    </source>
</evidence>
<dbReference type="GO" id="GO:0008168">
    <property type="term" value="F:methyltransferase activity"/>
    <property type="evidence" value="ECO:0007669"/>
    <property type="project" value="UniProtKB-KW"/>
</dbReference>
<gene>
    <name evidence="4" type="ORF">L1F29_00790</name>
</gene>
<dbReference type="EMBL" id="CP091430">
    <property type="protein sequence ID" value="UVI30462.1"/>
    <property type="molecule type" value="Genomic_DNA"/>
</dbReference>
<feature type="domain" description="Methyltransferase" evidence="3">
    <location>
        <begin position="57"/>
        <end position="151"/>
    </location>
</feature>
<evidence type="ECO:0000256" key="1">
    <source>
        <dbReference type="ARBA" id="ARBA00022603"/>
    </source>
</evidence>
<sequence>MNNWTYDEFKHCGVDYADPEQAEIYDSRHQKFRNDEQEFAGFLSRMPFEHHQELTLLDMGCGTGAAAIHASKHFRMIYAVDVSEAMLQQARRKAEREQRSNIEFIHSGFLSYEHRAEPVDIVSTKVALHHLPDFWKQIALMRMNAMLKMGGILYLHDVIFHFRPAEYQRKIDRFIAGFEAHAGKLFKAEVETHIRDEFSTFDWIMEGMMARAGFEVVSIHPSDGFVMEYFCRKAEEISIPYF</sequence>
<proteinExistence type="predicted"/>
<evidence type="ECO:0000313" key="4">
    <source>
        <dbReference type="EMBL" id="UVI30462.1"/>
    </source>
</evidence>
<dbReference type="PANTHER" id="PTHR43861">
    <property type="entry name" value="TRANS-ACONITATE 2-METHYLTRANSFERASE-RELATED"/>
    <property type="match status" value="1"/>
</dbReference>
<dbReference type="Pfam" id="PF13649">
    <property type="entry name" value="Methyltransf_25"/>
    <property type="match status" value="1"/>
</dbReference>
<evidence type="ECO:0000259" key="3">
    <source>
        <dbReference type="Pfam" id="PF13649"/>
    </source>
</evidence>
<dbReference type="Gene3D" id="3.40.50.150">
    <property type="entry name" value="Vaccinia Virus protein VP39"/>
    <property type="match status" value="1"/>
</dbReference>
<dbReference type="SUPFAM" id="SSF53335">
    <property type="entry name" value="S-adenosyl-L-methionine-dependent methyltransferases"/>
    <property type="match status" value="1"/>
</dbReference>
<keyword evidence="1 4" id="KW-0489">Methyltransferase</keyword>
<protein>
    <submittedName>
        <fullName evidence="4">Class I SAM-dependent methyltransferase</fullName>
    </submittedName>
</protein>
<dbReference type="PANTHER" id="PTHR43861:SF1">
    <property type="entry name" value="TRANS-ACONITATE 2-METHYLTRANSFERASE"/>
    <property type="match status" value="1"/>
</dbReference>
<dbReference type="GO" id="GO:0032259">
    <property type="term" value="P:methylation"/>
    <property type="evidence" value="ECO:0007669"/>
    <property type="project" value="UniProtKB-KW"/>
</dbReference>
<reference evidence="4" key="1">
    <citation type="submission" date="2022-01" db="EMBL/GenBank/DDBJ databases">
        <title>Paenibacillus spongiae sp. nov., isolated from marine sponge.</title>
        <authorList>
            <person name="Li Z."/>
            <person name="Zhang M."/>
        </authorList>
    </citation>
    <scope>NUCLEOTIDE SEQUENCE</scope>
    <source>
        <strain evidence="4">PHS-Z3</strain>
    </source>
</reference>
<keyword evidence="2" id="KW-0808">Transferase</keyword>
<dbReference type="CDD" id="cd02440">
    <property type="entry name" value="AdoMet_MTases"/>
    <property type="match status" value="1"/>
</dbReference>
<dbReference type="Proteomes" id="UP001057877">
    <property type="component" value="Chromosome"/>
</dbReference>
<keyword evidence="5" id="KW-1185">Reference proteome</keyword>
<accession>A0ABY5SCH3</accession>
<organism evidence="4 5">
    <name type="scientific">Paenibacillus spongiae</name>
    <dbReference type="NCBI Taxonomy" id="2909671"/>
    <lineage>
        <taxon>Bacteria</taxon>
        <taxon>Bacillati</taxon>
        <taxon>Bacillota</taxon>
        <taxon>Bacilli</taxon>
        <taxon>Bacillales</taxon>
        <taxon>Paenibacillaceae</taxon>
        <taxon>Paenibacillus</taxon>
    </lineage>
</organism>
<dbReference type="RefSeq" id="WP_258386526.1">
    <property type="nucleotide sequence ID" value="NZ_CP091430.1"/>
</dbReference>
<dbReference type="InterPro" id="IPR029063">
    <property type="entry name" value="SAM-dependent_MTases_sf"/>
</dbReference>
<name>A0ABY5SCH3_9BACL</name>
<dbReference type="InterPro" id="IPR041698">
    <property type="entry name" value="Methyltransf_25"/>
</dbReference>